<proteinExistence type="predicted"/>
<dbReference type="EMBL" id="PVMZ01000017">
    <property type="protein sequence ID" value="PRX17174.1"/>
    <property type="molecule type" value="Genomic_DNA"/>
</dbReference>
<organism evidence="1 2">
    <name type="scientific">Actinoplanes italicus</name>
    <dbReference type="NCBI Taxonomy" id="113567"/>
    <lineage>
        <taxon>Bacteria</taxon>
        <taxon>Bacillati</taxon>
        <taxon>Actinomycetota</taxon>
        <taxon>Actinomycetes</taxon>
        <taxon>Micromonosporales</taxon>
        <taxon>Micromonosporaceae</taxon>
        <taxon>Actinoplanes</taxon>
    </lineage>
</organism>
<dbReference type="Proteomes" id="UP000239415">
    <property type="component" value="Unassembled WGS sequence"/>
</dbReference>
<comment type="caution">
    <text evidence="1">The sequence shown here is derived from an EMBL/GenBank/DDBJ whole genome shotgun (WGS) entry which is preliminary data.</text>
</comment>
<name>A0A2T0K2Z2_9ACTN</name>
<dbReference type="AlphaFoldDB" id="A0A2T0K2Z2"/>
<dbReference type="OrthoDB" id="4554814at2"/>
<accession>A0A2T0K2Z2</accession>
<reference evidence="1 2" key="1">
    <citation type="submission" date="2018-03" db="EMBL/GenBank/DDBJ databases">
        <title>Genomic Encyclopedia of Archaeal and Bacterial Type Strains, Phase II (KMG-II): from individual species to whole genera.</title>
        <authorList>
            <person name="Goeker M."/>
        </authorList>
    </citation>
    <scope>NUCLEOTIDE SEQUENCE [LARGE SCALE GENOMIC DNA]</scope>
    <source>
        <strain evidence="1 2">DSM 43146</strain>
    </source>
</reference>
<evidence type="ECO:0000313" key="2">
    <source>
        <dbReference type="Proteomes" id="UP000239415"/>
    </source>
</evidence>
<protein>
    <submittedName>
        <fullName evidence="1">Uncharacterized protein</fullName>
    </submittedName>
</protein>
<sequence length="116" mass="13631">MATYIRWYYAEEDLWCYDELDEDRHSVRHVERRDRDGAFFAAASLAEVVHARDTGGFEAVVAYERAYGVSPEQPFDYFAPDDAVECRFGPIAEQDFERIWRKARQARRRNGGPHPR</sequence>
<dbReference type="RefSeq" id="WP_106326103.1">
    <property type="nucleotide sequence ID" value="NZ_BOMO01000058.1"/>
</dbReference>
<gene>
    <name evidence="1" type="ORF">CLV67_117231</name>
</gene>
<keyword evidence="2" id="KW-1185">Reference proteome</keyword>
<evidence type="ECO:0000313" key="1">
    <source>
        <dbReference type="EMBL" id="PRX17174.1"/>
    </source>
</evidence>